<feature type="compositionally biased region" description="Gly residues" evidence="1">
    <location>
        <begin position="19"/>
        <end position="38"/>
    </location>
</feature>
<dbReference type="Pfam" id="PF02170">
    <property type="entry name" value="PAZ"/>
    <property type="match status" value="1"/>
</dbReference>
<dbReference type="CDD" id="cd02846">
    <property type="entry name" value="PAZ_argonaute_like"/>
    <property type="match status" value="1"/>
</dbReference>
<gene>
    <name evidence="3" type="ORF">Micbo1qcDRAFT_10027</name>
</gene>
<dbReference type="Pfam" id="PF16488">
    <property type="entry name" value="ArgoL2"/>
    <property type="match status" value="1"/>
</dbReference>
<dbReference type="InterPro" id="IPR036085">
    <property type="entry name" value="PAZ_dom_sf"/>
</dbReference>
<dbReference type="InterPro" id="IPR003165">
    <property type="entry name" value="Piwi"/>
</dbReference>
<dbReference type="InterPro" id="IPR003100">
    <property type="entry name" value="PAZ_dom"/>
</dbReference>
<dbReference type="Pfam" id="PF08699">
    <property type="entry name" value="ArgoL1"/>
    <property type="match status" value="1"/>
</dbReference>
<protein>
    <submittedName>
        <fullName evidence="3">Ribonuclease H-like domain-containing protein</fullName>
    </submittedName>
</protein>
<dbReference type="Proteomes" id="UP000070501">
    <property type="component" value="Unassembled WGS sequence"/>
</dbReference>
<dbReference type="CDD" id="cd04657">
    <property type="entry name" value="Piwi_ago-like"/>
    <property type="match status" value="1"/>
</dbReference>
<dbReference type="Gene3D" id="3.40.50.2300">
    <property type="match status" value="1"/>
</dbReference>
<accession>A0A136IXS2</accession>
<dbReference type="InterPro" id="IPR045246">
    <property type="entry name" value="Piwi_ago-like"/>
</dbReference>
<reference evidence="4" key="1">
    <citation type="submission" date="2016-02" db="EMBL/GenBank/DDBJ databases">
        <title>Draft genome sequence of Microdochium bolleyi, a fungal endophyte of beachgrass.</title>
        <authorList>
            <consortium name="DOE Joint Genome Institute"/>
            <person name="David A.S."/>
            <person name="May G."/>
            <person name="Haridas S."/>
            <person name="Lim J."/>
            <person name="Wang M."/>
            <person name="Labutti K."/>
            <person name="Lipzen A."/>
            <person name="Barry K."/>
            <person name="Grigoriev I.V."/>
        </authorList>
    </citation>
    <scope>NUCLEOTIDE SEQUENCE [LARGE SCALE GENOMIC DNA]</scope>
    <source>
        <strain evidence="4">J235TASD1</strain>
    </source>
</reference>
<dbReference type="InParanoid" id="A0A136IXS2"/>
<evidence type="ECO:0000313" key="3">
    <source>
        <dbReference type="EMBL" id="KXJ89668.1"/>
    </source>
</evidence>
<dbReference type="AlphaFoldDB" id="A0A136IXS2"/>
<dbReference type="SUPFAM" id="SSF101690">
    <property type="entry name" value="PAZ domain"/>
    <property type="match status" value="1"/>
</dbReference>
<dbReference type="InterPro" id="IPR032472">
    <property type="entry name" value="ArgoL2"/>
</dbReference>
<proteinExistence type="predicted"/>
<dbReference type="InterPro" id="IPR032474">
    <property type="entry name" value="Argonaute_N"/>
</dbReference>
<dbReference type="SMART" id="SM01163">
    <property type="entry name" value="DUF1785"/>
    <property type="match status" value="1"/>
</dbReference>
<evidence type="ECO:0000259" key="2">
    <source>
        <dbReference type="PROSITE" id="PS50822"/>
    </source>
</evidence>
<feature type="compositionally biased region" description="Gly residues" evidence="1">
    <location>
        <begin position="68"/>
        <end position="85"/>
    </location>
</feature>
<dbReference type="Gene3D" id="2.170.260.10">
    <property type="entry name" value="paz domain"/>
    <property type="match status" value="1"/>
</dbReference>
<evidence type="ECO:0000256" key="1">
    <source>
        <dbReference type="SAM" id="MobiDB-lite"/>
    </source>
</evidence>
<name>A0A136IXS2_9PEZI</name>
<feature type="compositionally biased region" description="Basic and acidic residues" evidence="1">
    <location>
        <begin position="1"/>
        <end position="18"/>
    </location>
</feature>
<feature type="region of interest" description="Disordered" evidence="1">
    <location>
        <begin position="1"/>
        <end position="86"/>
    </location>
</feature>
<dbReference type="SMART" id="SM00950">
    <property type="entry name" value="Piwi"/>
    <property type="match status" value="1"/>
</dbReference>
<dbReference type="PROSITE" id="PS50822">
    <property type="entry name" value="PIWI"/>
    <property type="match status" value="1"/>
</dbReference>
<dbReference type="Gene3D" id="3.30.420.10">
    <property type="entry name" value="Ribonuclease H-like superfamily/Ribonuclease H"/>
    <property type="match status" value="1"/>
</dbReference>
<dbReference type="STRING" id="196109.A0A136IXS2"/>
<dbReference type="InterPro" id="IPR014811">
    <property type="entry name" value="ArgoL1"/>
</dbReference>
<dbReference type="SUPFAM" id="SSF53098">
    <property type="entry name" value="Ribonuclease H-like"/>
    <property type="match status" value="1"/>
</dbReference>
<dbReference type="Pfam" id="PF16486">
    <property type="entry name" value="ArgoN"/>
    <property type="match status" value="1"/>
</dbReference>
<evidence type="ECO:0000313" key="4">
    <source>
        <dbReference type="Proteomes" id="UP000070501"/>
    </source>
</evidence>
<dbReference type="InterPro" id="IPR012337">
    <property type="entry name" value="RNaseH-like_sf"/>
</dbReference>
<dbReference type="GO" id="GO:0003723">
    <property type="term" value="F:RNA binding"/>
    <property type="evidence" value="ECO:0007669"/>
    <property type="project" value="InterPro"/>
</dbReference>
<dbReference type="OrthoDB" id="10252740at2759"/>
<dbReference type="PANTHER" id="PTHR22891">
    <property type="entry name" value="EUKARYOTIC TRANSLATION INITIATION FACTOR 2C"/>
    <property type="match status" value="1"/>
</dbReference>
<dbReference type="EMBL" id="KQ964254">
    <property type="protein sequence ID" value="KXJ89668.1"/>
    <property type="molecule type" value="Genomic_DNA"/>
</dbReference>
<dbReference type="Pfam" id="PF02171">
    <property type="entry name" value="Piwi"/>
    <property type="match status" value="1"/>
</dbReference>
<keyword evidence="4" id="KW-1185">Reference proteome</keyword>
<sequence>MADHPRGRGRGGRGDRGSGARGGSRGGGDGGGGRGGASFSGFDSQGQPRGGRGGGRGGDRGSYRGQGDFRGGRGGGSGGRGGYGGFDKFAGEPEVFQSGTAKVDLEVEKLENQILQKALQNASLTGKMAAMQLKEGPKPEHFPCRPAFATKGTEVVLWANYFQLQIKEQPLYKYQLTVKPVAKENKKQEAKDAKGLKLSKIIRKALSTVGAKNVIATEFKNQVITLKPLSLPQDQIVVIDYSDEGHDDQYQVKFNGPLNVDLAVLFQYLKTMSDPTGSTAFPKHEDLIDAINVIMGHSPRGDSNVAAIGRSRFFRLDAPGSETQRLGWNQAIRGYFQSARLATGRLLLNANVSHGVFRPSGPVEGLVRRHLGSTTSQFALREFEKNVSKLRAEVRYLADKGATGKMGQERVLVKVIRGLAAPYARGNDANPAKIARLGAFANEVEFYLSGPGAPSNLPANRYYTVADYFKKRYNHVCKAGLPVLNVGTSQRPVFMPAELVRIMPGQPLQRKLNAAETPELIKFACRSPVANAQSITSFGRQCLQLDASQKLLEFGVRVDKELLAVKGRELPKPTVQYHGGKDARLSEGSWNMKEVKVTKAGSPIGKWAVIYINPEPREMHNTARNVMENEFSIALKKLGVLISDKPMAVLSDAVRIEPGQHPLDVLYNLFNTGVKTKENGRPQYVFVILDKNDAQIYAAVKTIGDTIFGVHTTCMVRKNLIKGKGLDQYFANVGLKVNLKMGGNNHKIDTKNKILNEGKTMFVGYDVTHPPPGSDGPSLVGLVASVDKELSQWPAAAWAQTGRVEMLNEVLRERFAERLVLWRGKNQNRLPENIVIFRDGVSEGQFQQVLDKELPFIREACEKLYIKGHRPRITVLVSVKRHQTRFFPTDPKKMTKSRNVSTGTVVDRGVTQAPMWDFFLVAHAALQGTARPAHYTVLLDEVFRHSYANSKTANTDAADSIQDLTHHMCYLFGRATKAVSICPPAYYADIVCTRQRAYDPNTFLSETGSVSSGGARGASNPNIAFGAAVKDNLKNSMYYI</sequence>
<feature type="domain" description="Piwi" evidence="2">
    <location>
        <begin position="684"/>
        <end position="991"/>
    </location>
</feature>
<organism evidence="3 4">
    <name type="scientific">Microdochium bolleyi</name>
    <dbReference type="NCBI Taxonomy" id="196109"/>
    <lineage>
        <taxon>Eukaryota</taxon>
        <taxon>Fungi</taxon>
        <taxon>Dikarya</taxon>
        <taxon>Ascomycota</taxon>
        <taxon>Pezizomycotina</taxon>
        <taxon>Sordariomycetes</taxon>
        <taxon>Xylariomycetidae</taxon>
        <taxon>Xylariales</taxon>
        <taxon>Microdochiaceae</taxon>
        <taxon>Microdochium</taxon>
    </lineage>
</organism>
<dbReference type="InterPro" id="IPR036397">
    <property type="entry name" value="RNaseH_sf"/>
</dbReference>